<reference evidence="7" key="2">
    <citation type="journal article" date="2015" name="Data Brief">
        <title>Shoot transcriptome of the giant reed, Arundo donax.</title>
        <authorList>
            <person name="Barrero R.A."/>
            <person name="Guerrero F.D."/>
            <person name="Moolhuijzen P."/>
            <person name="Goolsby J.A."/>
            <person name="Tidwell J."/>
            <person name="Bellgard S.E."/>
            <person name="Bellgard M.I."/>
        </authorList>
    </citation>
    <scope>NUCLEOTIDE SEQUENCE</scope>
    <source>
        <tissue evidence="7">Shoot tissue taken approximately 20 cm above the soil surface</tissue>
    </source>
</reference>
<keyword evidence="3 5" id="KW-1133">Transmembrane helix</keyword>
<evidence type="ECO:0000256" key="5">
    <source>
        <dbReference type="SAM" id="Phobius"/>
    </source>
</evidence>
<feature type="transmembrane region" description="Helical" evidence="5">
    <location>
        <begin position="110"/>
        <end position="131"/>
    </location>
</feature>
<dbReference type="AlphaFoldDB" id="A0A0A9A0P8"/>
<dbReference type="InterPro" id="IPR013525">
    <property type="entry name" value="ABC2_TM"/>
</dbReference>
<dbReference type="EMBL" id="GBRH01254352">
    <property type="protein sequence ID" value="JAD43543.1"/>
    <property type="molecule type" value="Transcribed_RNA"/>
</dbReference>
<organism evidence="7">
    <name type="scientific">Arundo donax</name>
    <name type="common">Giant reed</name>
    <name type="synonym">Donax arundinaceus</name>
    <dbReference type="NCBI Taxonomy" id="35708"/>
    <lineage>
        <taxon>Eukaryota</taxon>
        <taxon>Viridiplantae</taxon>
        <taxon>Streptophyta</taxon>
        <taxon>Embryophyta</taxon>
        <taxon>Tracheophyta</taxon>
        <taxon>Spermatophyta</taxon>
        <taxon>Magnoliopsida</taxon>
        <taxon>Liliopsida</taxon>
        <taxon>Poales</taxon>
        <taxon>Poaceae</taxon>
        <taxon>PACMAD clade</taxon>
        <taxon>Arundinoideae</taxon>
        <taxon>Arundineae</taxon>
        <taxon>Arundo</taxon>
    </lineage>
</organism>
<evidence type="ECO:0000256" key="3">
    <source>
        <dbReference type="ARBA" id="ARBA00022989"/>
    </source>
</evidence>
<feature type="domain" description="ABC-2 type transporter transmembrane" evidence="6">
    <location>
        <begin position="60"/>
        <end position="149"/>
    </location>
</feature>
<dbReference type="PANTHER" id="PTHR48040">
    <property type="entry name" value="PLEIOTROPIC DRUG RESISTANCE PROTEIN 1-LIKE ISOFORM X1"/>
    <property type="match status" value="1"/>
</dbReference>
<evidence type="ECO:0000259" key="6">
    <source>
        <dbReference type="Pfam" id="PF01061"/>
    </source>
</evidence>
<proteinExistence type="predicted"/>
<evidence type="ECO:0000256" key="1">
    <source>
        <dbReference type="ARBA" id="ARBA00004141"/>
    </source>
</evidence>
<comment type="subcellular location">
    <subcellularLocation>
        <location evidence="1">Membrane</location>
        <topology evidence="1">Multi-pass membrane protein</topology>
    </subcellularLocation>
</comment>
<dbReference type="Pfam" id="PF01061">
    <property type="entry name" value="ABC2_membrane"/>
    <property type="match status" value="1"/>
</dbReference>
<accession>A0A0A9A0P8</accession>
<keyword evidence="4 5" id="KW-0472">Membrane</keyword>
<protein>
    <submittedName>
        <fullName evidence="7">GSVIVT01015456001</fullName>
    </submittedName>
</protein>
<name>A0A0A9A0P8_ARUDO</name>
<evidence type="ECO:0000313" key="7">
    <source>
        <dbReference type="EMBL" id="JAD43543.1"/>
    </source>
</evidence>
<keyword evidence="2 5" id="KW-0812">Transmembrane</keyword>
<evidence type="ECO:0000256" key="4">
    <source>
        <dbReference type="ARBA" id="ARBA00023136"/>
    </source>
</evidence>
<sequence length="214" mass="24427">MLEVTSTQMEHILGVDFAEHYGQSKLFQQTKEMVETLSKPTGESKELTFATKYAQPFCAQYIACLWKQNLSYWRNPQYTAVRFFYTVIISLMFGTICWKFGSKRETQHDIFNAMGAMYAAVLFIGITNATSVQPVISIERFVSYRERERESSWDVFSSLLHFLWLLWSSRTFLCSHLSTVQSSTVWVRLSGQQPSSCGTCSSCTSHCCTSPSTA</sequence>
<reference evidence="7" key="1">
    <citation type="submission" date="2014-09" db="EMBL/GenBank/DDBJ databases">
        <authorList>
            <person name="Magalhaes I.L.F."/>
            <person name="Oliveira U."/>
            <person name="Santos F.R."/>
            <person name="Vidigal T.H.D.A."/>
            <person name="Brescovit A.D."/>
            <person name="Santos A.J."/>
        </authorList>
    </citation>
    <scope>NUCLEOTIDE SEQUENCE</scope>
    <source>
        <tissue evidence="7">Shoot tissue taken approximately 20 cm above the soil surface</tissue>
    </source>
</reference>
<feature type="transmembrane region" description="Helical" evidence="5">
    <location>
        <begin position="80"/>
        <end position="98"/>
    </location>
</feature>
<dbReference type="GO" id="GO:0016020">
    <property type="term" value="C:membrane"/>
    <property type="evidence" value="ECO:0007669"/>
    <property type="project" value="UniProtKB-SubCell"/>
</dbReference>
<evidence type="ECO:0000256" key="2">
    <source>
        <dbReference type="ARBA" id="ARBA00022692"/>
    </source>
</evidence>
<dbReference type="PANTHER" id="PTHR48040:SF12">
    <property type="entry name" value="ABC TRANSPORTER G FAMILY MEMBER 32-LIKE ISOFORM X1"/>
    <property type="match status" value="1"/>
</dbReference>
<dbReference type="GO" id="GO:0140359">
    <property type="term" value="F:ABC-type transporter activity"/>
    <property type="evidence" value="ECO:0007669"/>
    <property type="project" value="InterPro"/>
</dbReference>